<protein>
    <submittedName>
        <fullName evidence="3">CAP domain-containing protein</fullName>
    </submittedName>
</protein>
<organism evidence="3 4">
    <name type="scientific">Schizothecium vesticola</name>
    <dbReference type="NCBI Taxonomy" id="314040"/>
    <lineage>
        <taxon>Eukaryota</taxon>
        <taxon>Fungi</taxon>
        <taxon>Dikarya</taxon>
        <taxon>Ascomycota</taxon>
        <taxon>Pezizomycotina</taxon>
        <taxon>Sordariomycetes</taxon>
        <taxon>Sordariomycetidae</taxon>
        <taxon>Sordariales</taxon>
        <taxon>Schizotheciaceae</taxon>
        <taxon>Schizothecium</taxon>
    </lineage>
</organism>
<feature type="domain" description="SCP" evidence="2">
    <location>
        <begin position="37"/>
        <end position="174"/>
    </location>
</feature>
<dbReference type="SUPFAM" id="SSF55797">
    <property type="entry name" value="PR-1-like"/>
    <property type="match status" value="1"/>
</dbReference>
<dbReference type="Proteomes" id="UP001172155">
    <property type="component" value="Unassembled WGS sequence"/>
</dbReference>
<gene>
    <name evidence="3" type="ORF">B0T18DRAFT_328560</name>
</gene>
<evidence type="ECO:0000313" key="3">
    <source>
        <dbReference type="EMBL" id="KAK0743632.1"/>
    </source>
</evidence>
<name>A0AA40EQM1_9PEZI</name>
<keyword evidence="1" id="KW-0732">Signal</keyword>
<proteinExistence type="predicted"/>
<dbReference type="InterPro" id="IPR035940">
    <property type="entry name" value="CAP_sf"/>
</dbReference>
<keyword evidence="4" id="KW-1185">Reference proteome</keyword>
<comment type="caution">
    <text evidence="3">The sequence shown here is derived from an EMBL/GenBank/DDBJ whole genome shotgun (WGS) entry which is preliminary data.</text>
</comment>
<feature type="chain" id="PRO_5041458253" evidence="1">
    <location>
        <begin position="19"/>
        <end position="182"/>
    </location>
</feature>
<evidence type="ECO:0000259" key="2">
    <source>
        <dbReference type="SMART" id="SM00198"/>
    </source>
</evidence>
<dbReference type="Gene3D" id="3.40.33.10">
    <property type="entry name" value="CAP"/>
    <property type="match status" value="1"/>
</dbReference>
<sequence>MRVLNTAFAALLAGTAGAALLPSYITANNSPSPTDTAFINRAIQKVNAIRAEYNAPDLVWSAEIAQVALKKSNGCILNHTGDYGENAYTWWTIPPSTKPDFAYQVENAFGEWASPEEIQAYRNGDLLGGGHFTQTVWKASRRMGCAFSTDRCKNNDDQEWWFYCDFDPPGNVLGAYEENVQL</sequence>
<accession>A0AA40EQM1</accession>
<reference evidence="3" key="1">
    <citation type="submission" date="2023-06" db="EMBL/GenBank/DDBJ databases">
        <title>Genome-scale phylogeny and comparative genomics of the fungal order Sordariales.</title>
        <authorList>
            <consortium name="Lawrence Berkeley National Laboratory"/>
            <person name="Hensen N."/>
            <person name="Bonometti L."/>
            <person name="Westerberg I."/>
            <person name="Brannstrom I.O."/>
            <person name="Guillou S."/>
            <person name="Cros-Aarteil S."/>
            <person name="Calhoun S."/>
            <person name="Haridas S."/>
            <person name="Kuo A."/>
            <person name="Mondo S."/>
            <person name="Pangilinan J."/>
            <person name="Riley R."/>
            <person name="LaButti K."/>
            <person name="Andreopoulos B."/>
            <person name="Lipzen A."/>
            <person name="Chen C."/>
            <person name="Yanf M."/>
            <person name="Daum C."/>
            <person name="Ng V."/>
            <person name="Clum A."/>
            <person name="Steindorff A."/>
            <person name="Ohm R."/>
            <person name="Martin F."/>
            <person name="Silar P."/>
            <person name="Natvig D."/>
            <person name="Lalanne C."/>
            <person name="Gautier V."/>
            <person name="Ament-velasquez S.L."/>
            <person name="Kruys A."/>
            <person name="Hutchinson M.I."/>
            <person name="Powell A.J."/>
            <person name="Barry K."/>
            <person name="Miller A.N."/>
            <person name="Grigoriev I.V."/>
            <person name="Debuchy R."/>
            <person name="Gladieux P."/>
            <person name="Thoren M.H."/>
            <person name="Johannesson H."/>
        </authorList>
    </citation>
    <scope>NUCLEOTIDE SEQUENCE</scope>
    <source>
        <strain evidence="3">SMH3187-1</strain>
    </source>
</reference>
<feature type="signal peptide" evidence="1">
    <location>
        <begin position="1"/>
        <end position="18"/>
    </location>
</feature>
<dbReference type="PANTHER" id="PTHR10334">
    <property type="entry name" value="CYSTEINE-RICH SECRETORY PROTEIN-RELATED"/>
    <property type="match status" value="1"/>
</dbReference>
<dbReference type="PRINTS" id="PR00837">
    <property type="entry name" value="V5TPXLIKE"/>
</dbReference>
<dbReference type="EMBL" id="JAUKUD010000005">
    <property type="protein sequence ID" value="KAK0743632.1"/>
    <property type="molecule type" value="Genomic_DNA"/>
</dbReference>
<evidence type="ECO:0000256" key="1">
    <source>
        <dbReference type="SAM" id="SignalP"/>
    </source>
</evidence>
<dbReference type="InterPro" id="IPR014044">
    <property type="entry name" value="CAP_dom"/>
</dbReference>
<dbReference type="Pfam" id="PF00188">
    <property type="entry name" value="CAP"/>
    <property type="match status" value="1"/>
</dbReference>
<evidence type="ECO:0000313" key="4">
    <source>
        <dbReference type="Proteomes" id="UP001172155"/>
    </source>
</evidence>
<dbReference type="AlphaFoldDB" id="A0AA40EQM1"/>
<dbReference type="SMART" id="SM00198">
    <property type="entry name" value="SCP"/>
    <property type="match status" value="1"/>
</dbReference>
<dbReference type="InterPro" id="IPR001283">
    <property type="entry name" value="CRISP-related"/>
</dbReference>